<dbReference type="PRINTS" id="PR00096">
    <property type="entry name" value="GATASE"/>
</dbReference>
<organism evidence="3 4">
    <name type="scientific">Thermogutta terrifontis</name>
    <dbReference type="NCBI Taxonomy" id="1331910"/>
    <lineage>
        <taxon>Bacteria</taxon>
        <taxon>Pseudomonadati</taxon>
        <taxon>Planctomycetota</taxon>
        <taxon>Planctomycetia</taxon>
        <taxon>Pirellulales</taxon>
        <taxon>Thermoguttaceae</taxon>
        <taxon>Thermogutta</taxon>
    </lineage>
</organism>
<dbReference type="CDD" id="cd01743">
    <property type="entry name" value="GATase1_Anthranilate_Synthase"/>
    <property type="match status" value="1"/>
</dbReference>
<evidence type="ECO:0000313" key="3">
    <source>
        <dbReference type="EMBL" id="ASV75079.1"/>
    </source>
</evidence>
<proteinExistence type="predicted"/>
<keyword evidence="3" id="KW-0808">Transferase</keyword>
<name>A0A286RGI2_9BACT</name>
<keyword evidence="1" id="KW-0315">Glutamine amidotransferase</keyword>
<dbReference type="InterPro" id="IPR017926">
    <property type="entry name" value="GATASE"/>
</dbReference>
<dbReference type="SUPFAM" id="SSF52317">
    <property type="entry name" value="Class I glutamine amidotransferase-like"/>
    <property type="match status" value="1"/>
</dbReference>
<dbReference type="KEGG" id="ttf:THTE_2477"/>
<dbReference type="Proteomes" id="UP000215086">
    <property type="component" value="Chromosome"/>
</dbReference>
<evidence type="ECO:0000259" key="2">
    <source>
        <dbReference type="Pfam" id="PF00117"/>
    </source>
</evidence>
<dbReference type="GO" id="GO:0000162">
    <property type="term" value="P:L-tryptophan biosynthetic process"/>
    <property type="evidence" value="ECO:0007669"/>
    <property type="project" value="TreeGrafter"/>
</dbReference>
<dbReference type="GO" id="GO:0005829">
    <property type="term" value="C:cytosol"/>
    <property type="evidence" value="ECO:0007669"/>
    <property type="project" value="TreeGrafter"/>
</dbReference>
<dbReference type="PRINTS" id="PR00097">
    <property type="entry name" value="ANTSNTHASEII"/>
</dbReference>
<dbReference type="InterPro" id="IPR006221">
    <property type="entry name" value="TrpG/PapA_dom"/>
</dbReference>
<reference evidence="3 4" key="1">
    <citation type="journal article" name="Front. Microbiol.">
        <title>Sugar Metabolism of the First Thermophilic Planctomycete Thermogutta terrifontis: Comparative Genomic and Transcriptomic Approaches.</title>
        <authorList>
            <person name="Elcheninov A.G."/>
            <person name="Menzel P."/>
            <person name="Gudbergsdottir S.R."/>
            <person name="Slesarev A.I."/>
            <person name="Kadnikov V.V."/>
            <person name="Krogh A."/>
            <person name="Bonch-Osmolovskaya E.A."/>
            <person name="Peng X."/>
            <person name="Kublanov I.V."/>
        </authorList>
    </citation>
    <scope>NUCLEOTIDE SEQUENCE [LARGE SCALE GENOMIC DNA]</scope>
    <source>
        <strain evidence="3 4">R1</strain>
    </source>
</reference>
<dbReference type="NCBIfam" id="TIGR00566">
    <property type="entry name" value="trpG_papA"/>
    <property type="match status" value="1"/>
</dbReference>
<dbReference type="GO" id="GO:0016740">
    <property type="term" value="F:transferase activity"/>
    <property type="evidence" value="ECO:0007669"/>
    <property type="project" value="UniProtKB-KW"/>
</dbReference>
<gene>
    <name evidence="3" type="ORF">THTE_2477</name>
</gene>
<evidence type="ECO:0000256" key="1">
    <source>
        <dbReference type="ARBA" id="ARBA00022962"/>
    </source>
</evidence>
<keyword evidence="4" id="KW-1185">Reference proteome</keyword>
<dbReference type="PANTHER" id="PTHR43418:SF4">
    <property type="entry name" value="MULTIFUNCTIONAL TRYPTOPHAN BIOSYNTHESIS PROTEIN"/>
    <property type="match status" value="1"/>
</dbReference>
<dbReference type="PROSITE" id="PS51273">
    <property type="entry name" value="GATASE_TYPE_1"/>
    <property type="match status" value="1"/>
</dbReference>
<dbReference type="InterPro" id="IPR050472">
    <property type="entry name" value="Anth_synth/Amidotransfase"/>
</dbReference>
<dbReference type="Gene3D" id="3.40.50.880">
    <property type="match status" value="1"/>
</dbReference>
<dbReference type="GO" id="GO:0004049">
    <property type="term" value="F:anthranilate synthase activity"/>
    <property type="evidence" value="ECO:0007669"/>
    <property type="project" value="TreeGrafter"/>
</dbReference>
<evidence type="ECO:0000313" key="4">
    <source>
        <dbReference type="Proteomes" id="UP000215086"/>
    </source>
</evidence>
<dbReference type="AlphaFoldDB" id="A0A286RGI2"/>
<protein>
    <submittedName>
        <fullName evidence="3">Anthranilate synthase, amidotransferase component, Para-aminobenzoate synthase, amidotransferase component</fullName>
    </submittedName>
</protein>
<sequence length="152" mass="16548">MELVRSIAGDVPILGVCLGHQIIAEAFGARISQASHPVHGEASLMWHDGQCEFARFASPLLVGRYHSLIVEAGSLPSELCVSGWLEDGTVMAIRHTRLPIVGWQFHPESILTPDGMQLLEAFIGWIEEWPRGQLGVVQAQGVNPVTTTNRSS</sequence>
<dbReference type="EMBL" id="CP018477">
    <property type="protein sequence ID" value="ASV75079.1"/>
    <property type="molecule type" value="Genomic_DNA"/>
</dbReference>
<accession>A0A286RGI2</accession>
<dbReference type="Pfam" id="PF00117">
    <property type="entry name" value="GATase"/>
    <property type="match status" value="1"/>
</dbReference>
<dbReference type="PANTHER" id="PTHR43418">
    <property type="entry name" value="MULTIFUNCTIONAL TRYPTOPHAN BIOSYNTHESIS PROTEIN-RELATED"/>
    <property type="match status" value="1"/>
</dbReference>
<feature type="domain" description="Glutamine amidotransferase" evidence="2">
    <location>
        <begin position="2"/>
        <end position="122"/>
    </location>
</feature>
<dbReference type="InterPro" id="IPR029062">
    <property type="entry name" value="Class_I_gatase-like"/>
</dbReference>